<sequence>MEFCEGALISDLKYLEENKINKHDVCRKVGQLYSQMIFVNGYIHCDPHPGNILIHKDEKSGVVKIILLDHGLYKTLEDEFRVDYANLWLALLKPDLNEIQVI</sequence>
<dbReference type="InterPro" id="IPR000719">
    <property type="entry name" value="Prot_kinase_dom"/>
</dbReference>
<dbReference type="Pfam" id="PF03109">
    <property type="entry name" value="ABC1"/>
    <property type="match status" value="1"/>
</dbReference>
<dbReference type="AlphaFoldDB" id="A0A914DU58"/>
<dbReference type="InterPro" id="IPR051130">
    <property type="entry name" value="Mito_struct-func_regulator"/>
</dbReference>
<dbReference type="PANTHER" id="PTHR43173:SF19">
    <property type="entry name" value="AARF DOMAIN-CONTAINING PROTEIN KINASE 1"/>
    <property type="match status" value="1"/>
</dbReference>
<dbReference type="GO" id="GO:0004672">
    <property type="term" value="F:protein kinase activity"/>
    <property type="evidence" value="ECO:0007669"/>
    <property type="project" value="InterPro"/>
</dbReference>
<dbReference type="PROSITE" id="PS50011">
    <property type="entry name" value="PROTEIN_KINASE_DOM"/>
    <property type="match status" value="1"/>
</dbReference>
<dbReference type="GO" id="GO:0007005">
    <property type="term" value="P:mitochondrion organization"/>
    <property type="evidence" value="ECO:0007669"/>
    <property type="project" value="TreeGrafter"/>
</dbReference>
<reference evidence="4" key="1">
    <citation type="submission" date="2022-11" db="UniProtKB">
        <authorList>
            <consortium name="WormBaseParasite"/>
        </authorList>
    </citation>
    <scope>IDENTIFICATION</scope>
</reference>
<evidence type="ECO:0000313" key="3">
    <source>
        <dbReference type="Proteomes" id="UP000887540"/>
    </source>
</evidence>
<evidence type="ECO:0000313" key="4">
    <source>
        <dbReference type="WBParaSite" id="ACRNAN_scaffold3784.g21961.t1"/>
    </source>
</evidence>
<proteinExistence type="inferred from homology"/>
<name>A0A914DU58_9BILA</name>
<dbReference type="GO" id="GO:0005524">
    <property type="term" value="F:ATP binding"/>
    <property type="evidence" value="ECO:0007669"/>
    <property type="project" value="InterPro"/>
</dbReference>
<dbReference type="WBParaSite" id="ACRNAN_scaffold3784.g21961.t1">
    <property type="protein sequence ID" value="ACRNAN_scaffold3784.g21961.t1"/>
    <property type="gene ID" value="ACRNAN_scaffold3784.g21961"/>
</dbReference>
<protein>
    <submittedName>
        <fullName evidence="4">Protein kinase domain-containing protein</fullName>
    </submittedName>
</protein>
<dbReference type="InterPro" id="IPR011009">
    <property type="entry name" value="Kinase-like_dom_sf"/>
</dbReference>
<dbReference type="GO" id="GO:0055088">
    <property type="term" value="P:lipid homeostasis"/>
    <property type="evidence" value="ECO:0007669"/>
    <property type="project" value="TreeGrafter"/>
</dbReference>
<organism evidence="3 4">
    <name type="scientific">Acrobeloides nanus</name>
    <dbReference type="NCBI Taxonomy" id="290746"/>
    <lineage>
        <taxon>Eukaryota</taxon>
        <taxon>Metazoa</taxon>
        <taxon>Ecdysozoa</taxon>
        <taxon>Nematoda</taxon>
        <taxon>Chromadorea</taxon>
        <taxon>Rhabditida</taxon>
        <taxon>Tylenchina</taxon>
        <taxon>Cephalobomorpha</taxon>
        <taxon>Cephaloboidea</taxon>
        <taxon>Cephalobidae</taxon>
        <taxon>Acrobeloides</taxon>
    </lineage>
</organism>
<feature type="domain" description="Protein kinase" evidence="2">
    <location>
        <begin position="1"/>
        <end position="102"/>
    </location>
</feature>
<dbReference type="Gene3D" id="1.10.510.10">
    <property type="entry name" value="Transferase(Phosphotransferase) domain 1"/>
    <property type="match status" value="1"/>
</dbReference>
<evidence type="ECO:0000256" key="1">
    <source>
        <dbReference type="ARBA" id="ARBA00009670"/>
    </source>
</evidence>
<dbReference type="Proteomes" id="UP000887540">
    <property type="component" value="Unplaced"/>
</dbReference>
<comment type="similarity">
    <text evidence="1">Belongs to the protein kinase superfamily. ADCK protein kinase family.</text>
</comment>
<dbReference type="PANTHER" id="PTHR43173">
    <property type="entry name" value="ABC1 FAMILY PROTEIN"/>
    <property type="match status" value="1"/>
</dbReference>
<accession>A0A914DU58</accession>
<dbReference type="SUPFAM" id="SSF56112">
    <property type="entry name" value="Protein kinase-like (PK-like)"/>
    <property type="match status" value="1"/>
</dbReference>
<dbReference type="GO" id="GO:0005743">
    <property type="term" value="C:mitochondrial inner membrane"/>
    <property type="evidence" value="ECO:0007669"/>
    <property type="project" value="TreeGrafter"/>
</dbReference>
<dbReference type="InterPro" id="IPR004147">
    <property type="entry name" value="ABC1_dom"/>
</dbReference>
<evidence type="ECO:0000259" key="2">
    <source>
        <dbReference type="PROSITE" id="PS50011"/>
    </source>
</evidence>
<keyword evidence="3" id="KW-1185">Reference proteome</keyword>